<dbReference type="PANTHER" id="PTHR30250:SF30">
    <property type="entry name" value="LIPID III FLIPPASE"/>
    <property type="match status" value="1"/>
</dbReference>
<evidence type="ECO:0000313" key="8">
    <source>
        <dbReference type="Proteomes" id="UP000643701"/>
    </source>
</evidence>
<comment type="caution">
    <text evidence="7">The sequence shown here is derived from an EMBL/GenBank/DDBJ whole genome shotgun (WGS) entry which is preliminary data.</text>
</comment>
<keyword evidence="4 6" id="KW-1133">Transmembrane helix</keyword>
<sequence length="428" mass="49187">MRNRLKKIINHSPLLKVSSLNSVSISIKMITGLIVTKLSANFLGPQGIALIGNLRDVQKLVSHFASGGLEKAIIKYGAEYKEDNKNLNSLYSTLLFSSALLMLFVMGFCFYFAREINDYIFQQRDYTYIIQLFAVILPFHVFNSFLINLLKGFAAFKKVIQIEVASHFLNLGLFVLLLLFYDLEGALLNLIILPLAVLIYTLYQSRFFLTTIFNIKLFYFSTPLLKNLGQYALMTLISSICFPVAYLGIRNFIIENFSEDQAGYWDAINRITNYYMLFILSLLNLYILPKLAAAKKASEFKSIAFDFYKKIIPLFAIGLIGVYFFREVLIKIIFSEEFLPTSNLFFWQLLGDFFRVVALVLAYQFHAKKMVVHFIVTDLILAISLYVFSLLFLPKMGLEGVAFAHFLAYFVYLIIILSVFRKVIFTKI</sequence>
<dbReference type="GO" id="GO:0005886">
    <property type="term" value="C:plasma membrane"/>
    <property type="evidence" value="ECO:0007669"/>
    <property type="project" value="UniProtKB-SubCell"/>
</dbReference>
<feature type="transmembrane region" description="Helical" evidence="6">
    <location>
        <begin position="162"/>
        <end position="181"/>
    </location>
</feature>
<dbReference type="Proteomes" id="UP000643701">
    <property type="component" value="Unassembled WGS sequence"/>
</dbReference>
<evidence type="ECO:0000256" key="5">
    <source>
        <dbReference type="ARBA" id="ARBA00023136"/>
    </source>
</evidence>
<evidence type="ECO:0000256" key="2">
    <source>
        <dbReference type="ARBA" id="ARBA00022475"/>
    </source>
</evidence>
<keyword evidence="8" id="KW-1185">Reference proteome</keyword>
<protein>
    <submittedName>
        <fullName evidence="7">O-antigen translocase</fullName>
    </submittedName>
</protein>
<reference evidence="7" key="1">
    <citation type="submission" date="2020-03" db="EMBL/GenBank/DDBJ databases">
        <title>Psychroflexus Maritimus sp. nov., isolate from marine sediment.</title>
        <authorList>
            <person name="Zhong Y.-L."/>
        </authorList>
    </citation>
    <scope>NUCLEOTIDE SEQUENCE</scope>
    <source>
        <strain evidence="7">C1</strain>
    </source>
</reference>
<feature type="transmembrane region" description="Helical" evidence="6">
    <location>
        <begin position="187"/>
        <end position="209"/>
    </location>
</feature>
<keyword evidence="3 6" id="KW-0812">Transmembrane</keyword>
<dbReference type="InterPro" id="IPR002797">
    <property type="entry name" value="Polysacc_synth"/>
</dbReference>
<comment type="subcellular location">
    <subcellularLocation>
        <location evidence="1">Cell membrane</location>
        <topology evidence="1">Multi-pass membrane protein</topology>
    </subcellularLocation>
</comment>
<dbReference type="InterPro" id="IPR044550">
    <property type="entry name" value="WzxE"/>
</dbReference>
<dbReference type="AlphaFoldDB" id="A0A967DXP2"/>
<keyword evidence="5 6" id="KW-0472">Membrane</keyword>
<dbReference type="InterPro" id="IPR050833">
    <property type="entry name" value="Poly_Biosynth_Transport"/>
</dbReference>
<gene>
    <name evidence="7" type="ORF">G7034_01355</name>
</gene>
<feature type="transmembrane region" description="Helical" evidence="6">
    <location>
        <begin position="370"/>
        <end position="394"/>
    </location>
</feature>
<dbReference type="RefSeq" id="WP_166399166.1">
    <property type="nucleotide sequence ID" value="NZ_JAANAS010000002.1"/>
</dbReference>
<feature type="transmembrane region" description="Helical" evidence="6">
    <location>
        <begin position="230"/>
        <end position="254"/>
    </location>
</feature>
<dbReference type="CDD" id="cd13125">
    <property type="entry name" value="MATE_like_10"/>
    <property type="match status" value="1"/>
</dbReference>
<feature type="transmembrane region" description="Helical" evidence="6">
    <location>
        <begin position="274"/>
        <end position="293"/>
    </location>
</feature>
<feature type="transmembrane region" description="Helical" evidence="6">
    <location>
        <begin position="400"/>
        <end position="420"/>
    </location>
</feature>
<evidence type="ECO:0000256" key="3">
    <source>
        <dbReference type="ARBA" id="ARBA00022692"/>
    </source>
</evidence>
<evidence type="ECO:0000256" key="4">
    <source>
        <dbReference type="ARBA" id="ARBA00022989"/>
    </source>
</evidence>
<feature type="transmembrane region" description="Helical" evidence="6">
    <location>
        <begin position="90"/>
        <end position="113"/>
    </location>
</feature>
<evidence type="ECO:0000256" key="1">
    <source>
        <dbReference type="ARBA" id="ARBA00004651"/>
    </source>
</evidence>
<organism evidence="7 8">
    <name type="scientific">Psychroflexus maritimus</name>
    <dbReference type="NCBI Taxonomy" id="2714865"/>
    <lineage>
        <taxon>Bacteria</taxon>
        <taxon>Pseudomonadati</taxon>
        <taxon>Bacteroidota</taxon>
        <taxon>Flavobacteriia</taxon>
        <taxon>Flavobacteriales</taxon>
        <taxon>Flavobacteriaceae</taxon>
        <taxon>Psychroflexus</taxon>
    </lineage>
</organism>
<dbReference type="GO" id="GO:0009246">
    <property type="term" value="P:enterobacterial common antigen biosynthetic process"/>
    <property type="evidence" value="ECO:0007669"/>
    <property type="project" value="InterPro"/>
</dbReference>
<dbReference type="EMBL" id="JAANAS010000002">
    <property type="protein sequence ID" value="NGZ88895.1"/>
    <property type="molecule type" value="Genomic_DNA"/>
</dbReference>
<keyword evidence="2" id="KW-1003">Cell membrane</keyword>
<feature type="transmembrane region" description="Helical" evidence="6">
    <location>
        <begin position="314"/>
        <end position="333"/>
    </location>
</feature>
<evidence type="ECO:0000313" key="7">
    <source>
        <dbReference type="EMBL" id="NGZ88895.1"/>
    </source>
</evidence>
<dbReference type="PANTHER" id="PTHR30250">
    <property type="entry name" value="PST FAMILY PREDICTED COLANIC ACID TRANSPORTER"/>
    <property type="match status" value="1"/>
</dbReference>
<feature type="transmembrane region" description="Helical" evidence="6">
    <location>
        <begin position="128"/>
        <end position="150"/>
    </location>
</feature>
<accession>A0A967DXP2</accession>
<dbReference type="Pfam" id="PF01943">
    <property type="entry name" value="Polysacc_synt"/>
    <property type="match status" value="1"/>
</dbReference>
<name>A0A967DXP2_9FLAO</name>
<proteinExistence type="predicted"/>
<evidence type="ECO:0000256" key="6">
    <source>
        <dbReference type="SAM" id="Phobius"/>
    </source>
</evidence>